<keyword evidence="3" id="KW-0813">Transport</keyword>
<proteinExistence type="inferred from homology"/>
<keyword evidence="6 9" id="KW-1133">Transmembrane helix</keyword>
<feature type="transmembrane region" description="Helical" evidence="9">
    <location>
        <begin position="238"/>
        <end position="257"/>
    </location>
</feature>
<feature type="region of interest" description="Disordered" evidence="8">
    <location>
        <begin position="1"/>
        <end position="31"/>
    </location>
</feature>
<feature type="transmembrane region" description="Helical" evidence="9">
    <location>
        <begin position="291"/>
        <end position="315"/>
    </location>
</feature>
<evidence type="ECO:0000256" key="8">
    <source>
        <dbReference type="SAM" id="MobiDB-lite"/>
    </source>
</evidence>
<comment type="subcellular location">
    <subcellularLocation>
        <location evidence="1">Cell membrane</location>
        <topology evidence="1">Multi-pass membrane protein</topology>
    </subcellularLocation>
</comment>
<dbReference type="Gene3D" id="1.10.3470.10">
    <property type="entry name" value="ABC transporter involved in vitamin B12 uptake, BtuC"/>
    <property type="match status" value="1"/>
</dbReference>
<dbReference type="FunFam" id="1.10.3470.10:FF:000001">
    <property type="entry name" value="Vitamin B12 ABC transporter permease BtuC"/>
    <property type="match status" value="1"/>
</dbReference>
<evidence type="ECO:0000256" key="9">
    <source>
        <dbReference type="SAM" id="Phobius"/>
    </source>
</evidence>
<sequence length="379" mass="39500">MDGDSADVTSTSRPPAAPPETSFPDVSSPAVPSPEIETALVAYRSLQRRRIVVLASLLALLSVTFVINLALGPARLGVDDIFRALLGQGDAGAQTIIWRLRLPYAVMAVLTGLALGLAGAEMQTILDNPLASPFTLGLSAAAAFGASLAIILDWRLPFPFLSGEGAVAANAFLFAIGSSLALDAVARLRGSATNTVVMFGIALVFTFQACVALLQFIASEDALQDLIFWTMGSVTRATWPKIGALFVACVIVAPFSLRSAWALTALRLGEDRAASMGVDVRRVRLASLMRISVLAAIAVAFSGTIGFVGLVAPHIARRLVGEDHRAYLPAAALSGCLIMSGATLASRNLVPGQVLPVGIVTALVGIPFFLGVVLRRPAS</sequence>
<evidence type="ECO:0000256" key="1">
    <source>
        <dbReference type="ARBA" id="ARBA00004651"/>
    </source>
</evidence>
<dbReference type="InterPro" id="IPR000522">
    <property type="entry name" value="ABC_transptr_permease_BtuC"/>
</dbReference>
<name>A0A511XCT4_9PROT</name>
<keyword evidence="11" id="KW-1185">Reference proteome</keyword>
<dbReference type="GO" id="GO:0033214">
    <property type="term" value="P:siderophore-iron import into cell"/>
    <property type="evidence" value="ECO:0007669"/>
    <property type="project" value="TreeGrafter"/>
</dbReference>
<evidence type="ECO:0000313" key="11">
    <source>
        <dbReference type="Proteomes" id="UP000321635"/>
    </source>
</evidence>
<feature type="transmembrane region" description="Helical" evidence="9">
    <location>
        <begin position="102"/>
        <end position="122"/>
    </location>
</feature>
<dbReference type="STRING" id="1120919.GCA_000429165_02767"/>
<feature type="transmembrane region" description="Helical" evidence="9">
    <location>
        <begin position="354"/>
        <end position="374"/>
    </location>
</feature>
<keyword evidence="7 9" id="KW-0472">Membrane</keyword>
<feature type="transmembrane region" description="Helical" evidence="9">
    <location>
        <begin position="197"/>
        <end position="218"/>
    </location>
</feature>
<comment type="similarity">
    <text evidence="2">Belongs to the binding-protein-dependent transport system permease family. FecCD subfamily.</text>
</comment>
<dbReference type="Proteomes" id="UP000321635">
    <property type="component" value="Unassembled WGS sequence"/>
</dbReference>
<dbReference type="AlphaFoldDB" id="A0A511XCT4"/>
<evidence type="ECO:0000256" key="5">
    <source>
        <dbReference type="ARBA" id="ARBA00022692"/>
    </source>
</evidence>
<dbReference type="EMBL" id="BJYF01000021">
    <property type="protein sequence ID" value="GEN60773.1"/>
    <property type="molecule type" value="Genomic_DNA"/>
</dbReference>
<evidence type="ECO:0000256" key="2">
    <source>
        <dbReference type="ARBA" id="ARBA00007935"/>
    </source>
</evidence>
<organism evidence="10 11">
    <name type="scientific">Acetobacter nitrogenifigens DSM 23921 = NBRC 105050</name>
    <dbReference type="NCBI Taxonomy" id="1120919"/>
    <lineage>
        <taxon>Bacteria</taxon>
        <taxon>Pseudomonadati</taxon>
        <taxon>Pseudomonadota</taxon>
        <taxon>Alphaproteobacteria</taxon>
        <taxon>Acetobacterales</taxon>
        <taxon>Acetobacteraceae</taxon>
        <taxon>Acetobacter</taxon>
    </lineage>
</organism>
<evidence type="ECO:0000313" key="10">
    <source>
        <dbReference type="EMBL" id="GEN60773.1"/>
    </source>
</evidence>
<dbReference type="CDD" id="cd06550">
    <property type="entry name" value="TM_ABC_iron-siderophores_like"/>
    <property type="match status" value="1"/>
</dbReference>
<dbReference type="PANTHER" id="PTHR30472:SF25">
    <property type="entry name" value="ABC TRANSPORTER PERMEASE PROTEIN MJ0876-RELATED"/>
    <property type="match status" value="1"/>
</dbReference>
<feature type="transmembrane region" description="Helical" evidence="9">
    <location>
        <begin position="166"/>
        <end position="185"/>
    </location>
</feature>
<comment type="caution">
    <text evidence="10">The sequence shown here is derived from an EMBL/GenBank/DDBJ whole genome shotgun (WGS) entry which is preliminary data.</text>
</comment>
<evidence type="ECO:0000256" key="6">
    <source>
        <dbReference type="ARBA" id="ARBA00022989"/>
    </source>
</evidence>
<dbReference type="Pfam" id="PF01032">
    <property type="entry name" value="FecCD"/>
    <property type="match status" value="1"/>
</dbReference>
<dbReference type="InterPro" id="IPR037294">
    <property type="entry name" value="ABC_BtuC-like"/>
</dbReference>
<dbReference type="SUPFAM" id="SSF81345">
    <property type="entry name" value="ABC transporter involved in vitamin B12 uptake, BtuC"/>
    <property type="match status" value="1"/>
</dbReference>
<reference evidence="10 11" key="1">
    <citation type="submission" date="2019-07" db="EMBL/GenBank/DDBJ databases">
        <title>Whole genome shotgun sequence of Acetobacter nitrogenifigens NBRC 105050.</title>
        <authorList>
            <person name="Hosoyama A."/>
            <person name="Uohara A."/>
            <person name="Ohji S."/>
            <person name="Ichikawa N."/>
        </authorList>
    </citation>
    <scope>NUCLEOTIDE SEQUENCE [LARGE SCALE GENOMIC DNA]</scope>
    <source>
        <strain evidence="10 11">NBRC 105050</strain>
    </source>
</reference>
<dbReference type="PANTHER" id="PTHR30472">
    <property type="entry name" value="FERRIC ENTEROBACTIN TRANSPORT SYSTEM PERMEASE PROTEIN"/>
    <property type="match status" value="1"/>
</dbReference>
<accession>A0A511XCT4</accession>
<evidence type="ECO:0000256" key="3">
    <source>
        <dbReference type="ARBA" id="ARBA00022448"/>
    </source>
</evidence>
<protein>
    <submittedName>
        <fullName evidence="10">ABC transporter permease</fullName>
    </submittedName>
</protein>
<keyword evidence="5 9" id="KW-0812">Transmembrane</keyword>
<evidence type="ECO:0000256" key="4">
    <source>
        <dbReference type="ARBA" id="ARBA00022475"/>
    </source>
</evidence>
<dbReference type="GO" id="GO:0005886">
    <property type="term" value="C:plasma membrane"/>
    <property type="evidence" value="ECO:0007669"/>
    <property type="project" value="UniProtKB-SubCell"/>
</dbReference>
<keyword evidence="4" id="KW-1003">Cell membrane</keyword>
<dbReference type="GO" id="GO:0022857">
    <property type="term" value="F:transmembrane transporter activity"/>
    <property type="evidence" value="ECO:0007669"/>
    <property type="project" value="InterPro"/>
</dbReference>
<feature type="transmembrane region" description="Helical" evidence="9">
    <location>
        <begin position="51"/>
        <end position="71"/>
    </location>
</feature>
<feature type="transmembrane region" description="Helical" evidence="9">
    <location>
        <begin position="134"/>
        <end position="154"/>
    </location>
</feature>
<gene>
    <name evidence="10" type="ORF">ANI02nite_26570</name>
</gene>
<evidence type="ECO:0000256" key="7">
    <source>
        <dbReference type="ARBA" id="ARBA00023136"/>
    </source>
</evidence>